<keyword evidence="6" id="KW-0479">Metal-binding</keyword>
<dbReference type="GO" id="GO:0020037">
    <property type="term" value="F:heme binding"/>
    <property type="evidence" value="ECO:0007669"/>
    <property type="project" value="TreeGrafter"/>
</dbReference>
<name>A0A8J5WBR2_ZIZPA</name>
<evidence type="ECO:0000256" key="3">
    <source>
        <dbReference type="ARBA" id="ARBA00022448"/>
    </source>
</evidence>
<protein>
    <recommendedName>
        <fullName evidence="13">Cytochrome b561 domain-containing protein</fullName>
    </recommendedName>
</protein>
<organism evidence="14 15">
    <name type="scientific">Zizania palustris</name>
    <name type="common">Northern wild rice</name>
    <dbReference type="NCBI Taxonomy" id="103762"/>
    <lineage>
        <taxon>Eukaryota</taxon>
        <taxon>Viridiplantae</taxon>
        <taxon>Streptophyta</taxon>
        <taxon>Embryophyta</taxon>
        <taxon>Tracheophyta</taxon>
        <taxon>Spermatophyta</taxon>
        <taxon>Magnoliopsida</taxon>
        <taxon>Liliopsida</taxon>
        <taxon>Poales</taxon>
        <taxon>Poaceae</taxon>
        <taxon>BOP clade</taxon>
        <taxon>Oryzoideae</taxon>
        <taxon>Oryzeae</taxon>
        <taxon>Zizaniinae</taxon>
        <taxon>Zizania</taxon>
    </lineage>
</organism>
<dbReference type="GO" id="GO:0016020">
    <property type="term" value="C:membrane"/>
    <property type="evidence" value="ECO:0007669"/>
    <property type="project" value="UniProtKB-SubCell"/>
</dbReference>
<dbReference type="CDD" id="cd08760">
    <property type="entry name" value="Cyt_b561_FRRS1_like"/>
    <property type="match status" value="1"/>
</dbReference>
<keyword evidence="8 12" id="KW-1133">Transmembrane helix</keyword>
<evidence type="ECO:0000256" key="12">
    <source>
        <dbReference type="SAM" id="Phobius"/>
    </source>
</evidence>
<gene>
    <name evidence="14" type="ORF">GUJ93_ZPchr0010g9807</name>
</gene>
<keyword evidence="4" id="KW-0349">Heme</keyword>
<keyword evidence="9" id="KW-0408">Iron</keyword>
<evidence type="ECO:0000256" key="1">
    <source>
        <dbReference type="ARBA" id="ARBA00001970"/>
    </source>
</evidence>
<feature type="transmembrane region" description="Helical" evidence="12">
    <location>
        <begin position="154"/>
        <end position="173"/>
    </location>
</feature>
<keyword evidence="5 12" id="KW-0812">Transmembrane</keyword>
<keyword evidence="7" id="KW-0249">Electron transport</keyword>
<evidence type="ECO:0000313" key="14">
    <source>
        <dbReference type="EMBL" id="KAG8086434.1"/>
    </source>
</evidence>
<dbReference type="GO" id="GO:0140575">
    <property type="term" value="F:transmembrane monodehydroascorbate reductase activity"/>
    <property type="evidence" value="ECO:0007669"/>
    <property type="project" value="InterPro"/>
</dbReference>
<dbReference type="PANTHER" id="PTHR15422">
    <property type="entry name" value="OS05G0565100 PROTEIN"/>
    <property type="match status" value="1"/>
</dbReference>
<feature type="region of interest" description="Disordered" evidence="11">
    <location>
        <begin position="184"/>
        <end position="218"/>
    </location>
</feature>
<dbReference type="SMART" id="SM00665">
    <property type="entry name" value="B561"/>
    <property type="match status" value="1"/>
</dbReference>
<dbReference type="AlphaFoldDB" id="A0A8J5WBR2"/>
<proteinExistence type="predicted"/>
<dbReference type="PROSITE" id="PS50939">
    <property type="entry name" value="CYTOCHROME_B561"/>
    <property type="match status" value="1"/>
</dbReference>
<keyword evidence="3" id="KW-0813">Transport</keyword>
<feature type="transmembrane region" description="Helical" evidence="12">
    <location>
        <begin position="20"/>
        <end position="40"/>
    </location>
</feature>
<evidence type="ECO:0000256" key="11">
    <source>
        <dbReference type="SAM" id="MobiDB-lite"/>
    </source>
</evidence>
<evidence type="ECO:0000256" key="9">
    <source>
        <dbReference type="ARBA" id="ARBA00023004"/>
    </source>
</evidence>
<evidence type="ECO:0000256" key="7">
    <source>
        <dbReference type="ARBA" id="ARBA00022982"/>
    </source>
</evidence>
<comment type="caution">
    <text evidence="14">The sequence shown here is derived from an EMBL/GenBank/DDBJ whole genome shotgun (WGS) entry which is preliminary data.</text>
</comment>
<feature type="transmembrane region" description="Helical" evidence="12">
    <location>
        <begin position="88"/>
        <end position="107"/>
    </location>
</feature>
<evidence type="ECO:0000256" key="8">
    <source>
        <dbReference type="ARBA" id="ARBA00022989"/>
    </source>
</evidence>
<keyword evidence="10 12" id="KW-0472">Membrane</keyword>
<evidence type="ECO:0000313" key="15">
    <source>
        <dbReference type="Proteomes" id="UP000729402"/>
    </source>
</evidence>
<evidence type="ECO:0000256" key="2">
    <source>
        <dbReference type="ARBA" id="ARBA00004141"/>
    </source>
</evidence>
<feature type="transmembrane region" description="Helical" evidence="12">
    <location>
        <begin position="52"/>
        <end position="76"/>
    </location>
</feature>
<evidence type="ECO:0000256" key="10">
    <source>
        <dbReference type="ARBA" id="ARBA00023136"/>
    </source>
</evidence>
<evidence type="ECO:0000256" key="5">
    <source>
        <dbReference type="ARBA" id="ARBA00022692"/>
    </source>
</evidence>
<evidence type="ECO:0000256" key="4">
    <source>
        <dbReference type="ARBA" id="ARBA00022617"/>
    </source>
</evidence>
<reference evidence="14" key="2">
    <citation type="submission" date="2021-02" db="EMBL/GenBank/DDBJ databases">
        <authorList>
            <person name="Kimball J.A."/>
            <person name="Haas M.W."/>
            <person name="Macchietto M."/>
            <person name="Kono T."/>
            <person name="Duquette J."/>
            <person name="Shao M."/>
        </authorList>
    </citation>
    <scope>NUCLEOTIDE SEQUENCE</scope>
    <source>
        <tissue evidence="14">Fresh leaf tissue</tissue>
    </source>
</reference>
<dbReference type="PANTHER" id="PTHR15422:SF24">
    <property type="entry name" value="DOMON RELATED DOMAIN-CONTAINING PROTEIN"/>
    <property type="match status" value="1"/>
</dbReference>
<feature type="domain" description="Cytochrome b561" evidence="13">
    <location>
        <begin position="1"/>
        <end position="181"/>
    </location>
</feature>
<dbReference type="GO" id="GO:0046872">
    <property type="term" value="F:metal ion binding"/>
    <property type="evidence" value="ECO:0007669"/>
    <property type="project" value="UniProtKB-KW"/>
</dbReference>
<keyword evidence="15" id="KW-1185">Reference proteome</keyword>
<dbReference type="InterPro" id="IPR006593">
    <property type="entry name" value="Cyt_b561/ferric_Rdtase_TM"/>
</dbReference>
<dbReference type="OrthoDB" id="19261at2759"/>
<dbReference type="EMBL" id="JAAALK010000082">
    <property type="protein sequence ID" value="KAG8086434.1"/>
    <property type="molecule type" value="Genomic_DNA"/>
</dbReference>
<comment type="subcellular location">
    <subcellularLocation>
        <location evidence="2">Membrane</location>
        <topology evidence="2">Multi-pass membrane protein</topology>
    </subcellularLocation>
</comment>
<dbReference type="Pfam" id="PF03188">
    <property type="entry name" value="Cytochrom_B561"/>
    <property type="match status" value="1"/>
</dbReference>
<feature type="compositionally biased region" description="Basic and acidic residues" evidence="11">
    <location>
        <begin position="202"/>
        <end position="218"/>
    </location>
</feature>
<accession>A0A8J5WBR2</accession>
<feature type="transmembrane region" description="Helical" evidence="12">
    <location>
        <begin position="119"/>
        <end position="142"/>
    </location>
</feature>
<dbReference type="Proteomes" id="UP000729402">
    <property type="component" value="Unassembled WGS sequence"/>
</dbReference>
<evidence type="ECO:0000259" key="13">
    <source>
        <dbReference type="PROSITE" id="PS50939"/>
    </source>
</evidence>
<evidence type="ECO:0000256" key="6">
    <source>
        <dbReference type="ARBA" id="ARBA00022723"/>
    </source>
</evidence>
<sequence length="218" mass="24485">MPAQPLELTPKLSFQLKLHAFLLWSSVGFLMPMGVLLIRISNNVKSTKSINVLFYCHVASQIVAVILATAGAVLSMSNFENAFNNTHQRIGLALYGSIWLQPLIGFLRPDRGVKVRSVWYLTHWLVGVAICVVGVADVYIGIHAYHERTGRSARLWTMLLTVEVSVMAFVYLFQDRWNHVVQQQQQQQQEEEGAGLGDEQSEEHAYPANDHKEVTVAP</sequence>
<dbReference type="InterPro" id="IPR045150">
    <property type="entry name" value="CYB561D1/2"/>
</dbReference>
<comment type="cofactor">
    <cofactor evidence="1">
        <name>heme b</name>
        <dbReference type="ChEBI" id="CHEBI:60344"/>
    </cofactor>
</comment>
<reference evidence="14" key="1">
    <citation type="journal article" date="2021" name="bioRxiv">
        <title>Whole Genome Assembly and Annotation of Northern Wild Rice, Zizania palustris L., Supports a Whole Genome Duplication in the Zizania Genus.</title>
        <authorList>
            <person name="Haas M."/>
            <person name="Kono T."/>
            <person name="Macchietto M."/>
            <person name="Millas R."/>
            <person name="McGilp L."/>
            <person name="Shao M."/>
            <person name="Duquette J."/>
            <person name="Hirsch C.N."/>
            <person name="Kimball J."/>
        </authorList>
    </citation>
    <scope>NUCLEOTIDE SEQUENCE</scope>
    <source>
        <tissue evidence="14">Fresh leaf tissue</tissue>
    </source>
</reference>